<protein>
    <recommendedName>
        <fullName evidence="2">F-box domain-containing protein</fullName>
    </recommendedName>
</protein>
<evidence type="ECO:0000313" key="1">
    <source>
        <dbReference type="EMBL" id="EEE58029.1"/>
    </source>
</evidence>
<dbReference type="InterPro" id="IPR025886">
    <property type="entry name" value="PP2-like"/>
</dbReference>
<dbReference type="InterPro" id="IPR036047">
    <property type="entry name" value="F-box-like_dom_sf"/>
</dbReference>
<accession>B9F464</accession>
<reference evidence="1" key="2">
    <citation type="submission" date="2008-12" db="EMBL/GenBank/DDBJ databases">
        <title>Improved gene annotation of the rice (Oryza sativa) genomes.</title>
        <authorList>
            <person name="Wang J."/>
            <person name="Li R."/>
            <person name="Fan W."/>
            <person name="Huang Q."/>
            <person name="Zhang J."/>
            <person name="Zhou Y."/>
            <person name="Hu Y."/>
            <person name="Zi S."/>
            <person name="Li J."/>
            <person name="Ni P."/>
            <person name="Zheng H."/>
            <person name="Zhang Y."/>
            <person name="Zhao M."/>
            <person name="Hao Q."/>
            <person name="McDermott J."/>
            <person name="Samudrala R."/>
            <person name="Kristiansen K."/>
            <person name="Wong G.K.-S."/>
        </authorList>
    </citation>
    <scope>NUCLEOTIDE SEQUENCE</scope>
</reference>
<dbReference type="Pfam" id="PF14299">
    <property type="entry name" value="PP2"/>
    <property type="match status" value="1"/>
</dbReference>
<name>B9F464_ORYSJ</name>
<sequence>MAMEEEEAAACEIARLPEELLVEVLSLTGPRDASRAAADSDAVWSRFLPRGLPRLARRELPRSPPPPPSRKAHFLRLSAGPLLLPRKLMSMWLDREKGAKCYMLSARALQIVNLTHSWRWISLTGSSRFSEVVEFLKGYRVEVCGKIPCKMLSGNSNYAAYIVFVVAEDSCGLASVWVATVGVGGRQSTRQVCLDSSNRNDYYYEGEIEVPQDGSVILPQERADGWMELELGEFYNQEGNNQGEVCFSLVKPKAGRWLSNGGLVIQGIEIRPKIS</sequence>
<gene>
    <name evidence="1" type="ORF">OsJ_08838</name>
</gene>
<dbReference type="PANTHER" id="PTHR32278:SF142">
    <property type="entry name" value="OS02G0812600 PROTEIN"/>
    <property type="match status" value="1"/>
</dbReference>
<evidence type="ECO:0008006" key="2">
    <source>
        <dbReference type="Google" id="ProtNLM"/>
    </source>
</evidence>
<dbReference type="SUPFAM" id="SSF81383">
    <property type="entry name" value="F-box domain"/>
    <property type="match status" value="1"/>
</dbReference>
<organism evidence="1">
    <name type="scientific">Oryza sativa subsp. japonica</name>
    <name type="common">Rice</name>
    <dbReference type="NCBI Taxonomy" id="39947"/>
    <lineage>
        <taxon>Eukaryota</taxon>
        <taxon>Viridiplantae</taxon>
        <taxon>Streptophyta</taxon>
        <taxon>Embryophyta</taxon>
        <taxon>Tracheophyta</taxon>
        <taxon>Spermatophyta</taxon>
        <taxon>Magnoliopsida</taxon>
        <taxon>Liliopsida</taxon>
        <taxon>Poales</taxon>
        <taxon>Poaceae</taxon>
        <taxon>BOP clade</taxon>
        <taxon>Oryzoideae</taxon>
        <taxon>Oryzeae</taxon>
        <taxon>Oryzinae</taxon>
        <taxon>Oryza</taxon>
        <taxon>Oryza sativa</taxon>
    </lineage>
</organism>
<reference evidence="1" key="1">
    <citation type="journal article" date="2005" name="PLoS Biol.">
        <title>The genomes of Oryza sativa: a history of duplications.</title>
        <authorList>
            <person name="Yu J."/>
            <person name="Wang J."/>
            <person name="Lin W."/>
            <person name="Li S."/>
            <person name="Li H."/>
            <person name="Zhou J."/>
            <person name="Ni P."/>
            <person name="Dong W."/>
            <person name="Hu S."/>
            <person name="Zeng C."/>
            <person name="Zhang J."/>
            <person name="Zhang Y."/>
            <person name="Li R."/>
            <person name="Xu Z."/>
            <person name="Li S."/>
            <person name="Li X."/>
            <person name="Zheng H."/>
            <person name="Cong L."/>
            <person name="Lin L."/>
            <person name="Yin J."/>
            <person name="Geng J."/>
            <person name="Li G."/>
            <person name="Shi J."/>
            <person name="Liu J."/>
            <person name="Lv H."/>
            <person name="Li J."/>
            <person name="Wang J."/>
            <person name="Deng Y."/>
            <person name="Ran L."/>
            <person name="Shi X."/>
            <person name="Wang X."/>
            <person name="Wu Q."/>
            <person name="Li C."/>
            <person name="Ren X."/>
            <person name="Wang J."/>
            <person name="Wang X."/>
            <person name="Li D."/>
            <person name="Liu D."/>
            <person name="Zhang X."/>
            <person name="Ji Z."/>
            <person name="Zhao W."/>
            <person name="Sun Y."/>
            <person name="Zhang Z."/>
            <person name="Bao J."/>
            <person name="Han Y."/>
            <person name="Dong L."/>
            <person name="Ji J."/>
            <person name="Chen P."/>
            <person name="Wu S."/>
            <person name="Liu J."/>
            <person name="Xiao Y."/>
            <person name="Bu D."/>
            <person name="Tan J."/>
            <person name="Yang L."/>
            <person name="Ye C."/>
            <person name="Zhang J."/>
            <person name="Xu J."/>
            <person name="Zhou Y."/>
            <person name="Yu Y."/>
            <person name="Zhang B."/>
            <person name="Zhuang S."/>
            <person name="Wei H."/>
            <person name="Liu B."/>
            <person name="Lei M."/>
            <person name="Yu H."/>
            <person name="Li Y."/>
            <person name="Xu H."/>
            <person name="Wei S."/>
            <person name="He X."/>
            <person name="Fang L."/>
            <person name="Zhang Z."/>
            <person name="Zhang Y."/>
            <person name="Huang X."/>
            <person name="Su Z."/>
            <person name="Tong W."/>
            <person name="Li J."/>
            <person name="Tong Z."/>
            <person name="Li S."/>
            <person name="Ye J."/>
            <person name="Wang L."/>
            <person name="Fang L."/>
            <person name="Lei T."/>
            <person name="Chen C."/>
            <person name="Chen H."/>
            <person name="Xu Z."/>
            <person name="Li H."/>
            <person name="Huang H."/>
            <person name="Zhang F."/>
            <person name="Xu H."/>
            <person name="Li N."/>
            <person name="Zhao C."/>
            <person name="Li S."/>
            <person name="Dong L."/>
            <person name="Huang Y."/>
            <person name="Li L."/>
            <person name="Xi Y."/>
            <person name="Qi Q."/>
            <person name="Li W."/>
            <person name="Zhang B."/>
            <person name="Hu W."/>
            <person name="Zhang Y."/>
            <person name="Tian X."/>
            <person name="Jiao Y."/>
            <person name="Liang X."/>
            <person name="Jin J."/>
            <person name="Gao L."/>
            <person name="Zheng W."/>
            <person name="Hao B."/>
            <person name="Liu S."/>
            <person name="Wang W."/>
            <person name="Yuan L."/>
            <person name="Cao M."/>
            <person name="McDermott J."/>
            <person name="Samudrala R."/>
            <person name="Wang J."/>
            <person name="Wong G.K."/>
            <person name="Yang H."/>
        </authorList>
    </citation>
    <scope>NUCLEOTIDE SEQUENCE [LARGE SCALE GENOMIC DNA]</scope>
</reference>
<dbReference type="Proteomes" id="UP000007752">
    <property type="component" value="Chromosome 2"/>
</dbReference>
<dbReference type="PANTHER" id="PTHR32278">
    <property type="entry name" value="F-BOX DOMAIN-CONTAINING PROTEIN"/>
    <property type="match status" value="1"/>
</dbReference>
<dbReference type="AlphaFoldDB" id="B9F464"/>
<dbReference type="EMBL" id="CM000139">
    <property type="protein sequence ID" value="EEE58029.1"/>
    <property type="molecule type" value="Genomic_DNA"/>
</dbReference>
<proteinExistence type="predicted"/>